<organism evidence="13 14">
    <name type="scientific">Allosphingosinicella ginsenosidimutans</name>
    <dbReference type="NCBI Taxonomy" id="1176539"/>
    <lineage>
        <taxon>Bacteria</taxon>
        <taxon>Pseudomonadati</taxon>
        <taxon>Pseudomonadota</taxon>
        <taxon>Alphaproteobacteria</taxon>
        <taxon>Sphingomonadales</taxon>
        <taxon>Sphingomonadaceae</taxon>
        <taxon>Allosphingosinicella</taxon>
    </lineage>
</organism>
<protein>
    <recommendedName>
        <fullName evidence="5">Homoserine dehydrogenase</fullName>
        <ecNumber evidence="4">1.1.1.3</ecNumber>
    </recommendedName>
</protein>
<dbReference type="GO" id="GO:0004412">
    <property type="term" value="F:homoserine dehydrogenase activity"/>
    <property type="evidence" value="ECO:0007669"/>
    <property type="project" value="UniProtKB-EC"/>
</dbReference>
<dbReference type="PANTHER" id="PTHR43331">
    <property type="entry name" value="HOMOSERINE DEHYDROGENASE"/>
    <property type="match status" value="1"/>
</dbReference>
<feature type="domain" description="Homoserine dehydrogenase catalytic" evidence="11">
    <location>
        <begin position="166"/>
        <end position="332"/>
    </location>
</feature>
<evidence type="ECO:0000256" key="4">
    <source>
        <dbReference type="ARBA" id="ARBA00013213"/>
    </source>
</evidence>
<dbReference type="GO" id="GO:0050661">
    <property type="term" value="F:NADP binding"/>
    <property type="evidence" value="ECO:0007669"/>
    <property type="project" value="InterPro"/>
</dbReference>
<dbReference type="EC" id="1.1.1.3" evidence="4"/>
<comment type="similarity">
    <text evidence="3">Belongs to the homoserine dehydrogenase family.</text>
</comment>
<comment type="pathway">
    <text evidence="2">Amino-acid biosynthesis; L-methionine biosynthesis via de novo pathway; L-homoserine from L-aspartate: step 3/3.</text>
</comment>
<reference evidence="13 14" key="1">
    <citation type="journal article" date="2015" name="J. Microbiol.">
        <title>Sphingosinicella ginsenosidimutans sp. nov., with ginsenoside converting activity.</title>
        <authorList>
            <person name="Kim J.K."/>
            <person name="Kang M.S."/>
            <person name="Park S.C."/>
            <person name="Kim K.M."/>
            <person name="Choi K."/>
            <person name="Yoon M.H."/>
            <person name="Im W.T."/>
        </authorList>
    </citation>
    <scope>NUCLEOTIDE SEQUENCE [LARGE SCALE GENOMIC DNA]</scope>
    <source>
        <strain evidence="13 14">BS-11</strain>
    </source>
</reference>
<evidence type="ECO:0000313" key="13">
    <source>
        <dbReference type="EMBL" id="TXC64775.1"/>
    </source>
</evidence>
<name>A0A5C6TYS4_9SPHN</name>
<evidence type="ECO:0000259" key="11">
    <source>
        <dbReference type="Pfam" id="PF00742"/>
    </source>
</evidence>
<feature type="region of interest" description="Disordered" evidence="10">
    <location>
        <begin position="1"/>
        <end position="21"/>
    </location>
</feature>
<dbReference type="SUPFAM" id="SSF51735">
    <property type="entry name" value="NAD(P)-binding Rossmann-fold domains"/>
    <property type="match status" value="1"/>
</dbReference>
<comment type="caution">
    <text evidence="13">The sequence shown here is derived from an EMBL/GenBank/DDBJ whole genome shotgun (WGS) entry which is preliminary data.</text>
</comment>
<keyword evidence="14" id="KW-1185">Reference proteome</keyword>
<dbReference type="InterPro" id="IPR005106">
    <property type="entry name" value="Asp/hSer_DH_NAD-bd"/>
</dbReference>
<evidence type="ECO:0000256" key="2">
    <source>
        <dbReference type="ARBA" id="ARBA00005062"/>
    </source>
</evidence>
<dbReference type="Gene3D" id="3.30.360.10">
    <property type="entry name" value="Dihydrodipicolinate Reductase, domain 2"/>
    <property type="match status" value="1"/>
</dbReference>
<evidence type="ECO:0000259" key="12">
    <source>
        <dbReference type="Pfam" id="PF03447"/>
    </source>
</evidence>
<evidence type="ECO:0000313" key="14">
    <source>
        <dbReference type="Proteomes" id="UP000321249"/>
    </source>
</evidence>
<evidence type="ECO:0000256" key="3">
    <source>
        <dbReference type="ARBA" id="ARBA00006753"/>
    </source>
</evidence>
<sequence>MRPDRQSYGVLRQHRPSRNETKDAFMLPAAQTLDLPVPKPGRTWRIALAGYGVVGQALARRLEREPGFEIAAILVRDPARERSVAPPCPVSSDRAAFLATDADILVDVLSCDSTGEGLSIEWLATGRHVVSASKRVVARSHARLAALVAESGGTLRYAAAVGGAAPVLETVASARAAGGIVEVTAVLNGTVNFVLDRLAQGSDFETALAEARAAGFAEEDSSSDLEGHDAAAKLKLVAAEAFGDDPATVAVRTEALDPEFAARIKGTRWIQVSRLSRDGAEVALRPAANAGIPALPGEWNAARVTTRDGQVFQCAGRGAGGAPTAEAIIGDLCRVRDAARC</sequence>
<dbReference type="UniPathway" id="UPA00051">
    <property type="reaction ID" value="UER00465"/>
</dbReference>
<dbReference type="Proteomes" id="UP000321249">
    <property type="component" value="Unassembled WGS sequence"/>
</dbReference>
<dbReference type="InterPro" id="IPR036291">
    <property type="entry name" value="NAD(P)-bd_dom_sf"/>
</dbReference>
<evidence type="ECO:0000256" key="7">
    <source>
        <dbReference type="ARBA" id="ARBA00022697"/>
    </source>
</evidence>
<evidence type="ECO:0000256" key="1">
    <source>
        <dbReference type="ARBA" id="ARBA00005056"/>
    </source>
</evidence>
<feature type="domain" description="Aspartate/homoserine dehydrogenase NAD-binding" evidence="12">
    <location>
        <begin position="50"/>
        <end position="157"/>
    </location>
</feature>
<dbReference type="Pfam" id="PF03447">
    <property type="entry name" value="NAD_binding_3"/>
    <property type="match status" value="1"/>
</dbReference>
<proteinExistence type="inferred from homology"/>
<evidence type="ECO:0000256" key="9">
    <source>
        <dbReference type="ARBA" id="ARBA00023167"/>
    </source>
</evidence>
<keyword evidence="6" id="KW-0028">Amino-acid biosynthesis</keyword>
<dbReference type="InterPro" id="IPR001342">
    <property type="entry name" value="HDH_cat"/>
</dbReference>
<comment type="pathway">
    <text evidence="1">Amino-acid biosynthesis; L-threonine biosynthesis; L-threonine from L-aspartate: step 3/5.</text>
</comment>
<dbReference type="Pfam" id="PF00742">
    <property type="entry name" value="Homoserine_dh"/>
    <property type="match status" value="1"/>
</dbReference>
<evidence type="ECO:0000256" key="6">
    <source>
        <dbReference type="ARBA" id="ARBA00022605"/>
    </source>
</evidence>
<evidence type="ECO:0000256" key="5">
    <source>
        <dbReference type="ARBA" id="ARBA00013376"/>
    </source>
</evidence>
<gene>
    <name evidence="13" type="ORF">FRZ32_14665</name>
</gene>
<dbReference type="GO" id="GO:0009086">
    <property type="term" value="P:methionine biosynthetic process"/>
    <property type="evidence" value="ECO:0007669"/>
    <property type="project" value="UniProtKB-KW"/>
</dbReference>
<dbReference type="Gene3D" id="3.40.50.720">
    <property type="entry name" value="NAD(P)-binding Rossmann-like Domain"/>
    <property type="match status" value="1"/>
</dbReference>
<evidence type="ECO:0000256" key="10">
    <source>
        <dbReference type="SAM" id="MobiDB-lite"/>
    </source>
</evidence>
<keyword evidence="9" id="KW-0486">Methionine biosynthesis</keyword>
<evidence type="ECO:0000256" key="8">
    <source>
        <dbReference type="ARBA" id="ARBA00023002"/>
    </source>
</evidence>
<dbReference type="GO" id="GO:0009088">
    <property type="term" value="P:threonine biosynthetic process"/>
    <property type="evidence" value="ECO:0007669"/>
    <property type="project" value="UniProtKB-UniPathway"/>
</dbReference>
<keyword evidence="8" id="KW-0560">Oxidoreductase</keyword>
<dbReference type="AlphaFoldDB" id="A0A5C6TYS4"/>
<dbReference type="SUPFAM" id="SSF55347">
    <property type="entry name" value="Glyceraldehyde-3-phosphate dehydrogenase-like, C-terminal domain"/>
    <property type="match status" value="1"/>
</dbReference>
<keyword evidence="7" id="KW-0791">Threonine biosynthesis</keyword>
<dbReference type="EMBL" id="VOQQ01000001">
    <property type="protein sequence ID" value="TXC64775.1"/>
    <property type="molecule type" value="Genomic_DNA"/>
</dbReference>
<accession>A0A5C6TYS4</accession>
<dbReference type="PANTHER" id="PTHR43331:SF1">
    <property type="entry name" value="HOMOSERINE DEHYDROGENASE"/>
    <property type="match status" value="1"/>
</dbReference>
<dbReference type="UniPathway" id="UPA00050">
    <property type="reaction ID" value="UER00063"/>
</dbReference>